<evidence type="ECO:0000313" key="1">
    <source>
        <dbReference type="EMBL" id="KAG5930178.1"/>
    </source>
</evidence>
<proteinExistence type="predicted"/>
<dbReference type="Proteomes" id="UP000811619">
    <property type="component" value="Unassembled WGS sequence"/>
</dbReference>
<reference evidence="1" key="1">
    <citation type="journal article" date="2020" name="bioRxiv">
        <title>Whole genome comparisons of ergot fungi reveals the divergence and evolution of species within the genus Claviceps are the result of varying mechanisms driving genome evolution and host range expansion.</title>
        <authorList>
            <person name="Wyka S.A."/>
            <person name="Mondo S.J."/>
            <person name="Liu M."/>
            <person name="Dettman J."/>
            <person name="Nalam V."/>
            <person name="Broders K.D."/>
        </authorList>
    </citation>
    <scope>NUCLEOTIDE SEQUENCE</scope>
    <source>
        <strain evidence="1">CCC 489</strain>
    </source>
</reference>
<organism evidence="1 2">
    <name type="scientific">Claviceps africana</name>
    <dbReference type="NCBI Taxonomy" id="83212"/>
    <lineage>
        <taxon>Eukaryota</taxon>
        <taxon>Fungi</taxon>
        <taxon>Dikarya</taxon>
        <taxon>Ascomycota</taxon>
        <taxon>Pezizomycotina</taxon>
        <taxon>Sordariomycetes</taxon>
        <taxon>Hypocreomycetidae</taxon>
        <taxon>Hypocreales</taxon>
        <taxon>Clavicipitaceae</taxon>
        <taxon>Claviceps</taxon>
    </lineage>
</organism>
<dbReference type="EMBL" id="SRPY01000022">
    <property type="protein sequence ID" value="KAG5930178.1"/>
    <property type="molecule type" value="Genomic_DNA"/>
</dbReference>
<keyword evidence="2" id="KW-1185">Reference proteome</keyword>
<evidence type="ECO:0000313" key="2">
    <source>
        <dbReference type="Proteomes" id="UP000811619"/>
    </source>
</evidence>
<dbReference type="AlphaFoldDB" id="A0A8K0JCN6"/>
<sequence length="87" mass="9391">MASRLCAFVQRWRSAATAGTVVGNEHVVLQAGKAASSVQHSLYELSALDESRFVTSSLRHFVASSLRRSVSQLCHALSAVLNYVMAP</sequence>
<gene>
    <name evidence="1" type="ORF">E4U42_002732</name>
</gene>
<comment type="caution">
    <text evidence="1">The sequence shown here is derived from an EMBL/GenBank/DDBJ whole genome shotgun (WGS) entry which is preliminary data.</text>
</comment>
<name>A0A8K0JCN6_9HYPO</name>
<protein>
    <submittedName>
        <fullName evidence="1">Uncharacterized protein</fullName>
    </submittedName>
</protein>
<accession>A0A8K0JCN6</accession>